<keyword evidence="1" id="KW-0813">Transport</keyword>
<feature type="domain" description="ABC transporter" evidence="5">
    <location>
        <begin position="12"/>
        <end position="254"/>
    </location>
</feature>
<proteinExistence type="predicted"/>
<dbReference type="PROSITE" id="PS00211">
    <property type="entry name" value="ABC_TRANSPORTER_1"/>
    <property type="match status" value="1"/>
</dbReference>
<evidence type="ECO:0000313" key="6">
    <source>
        <dbReference type="EMBL" id="MST31530.1"/>
    </source>
</evidence>
<dbReference type="InterPro" id="IPR017871">
    <property type="entry name" value="ABC_transporter-like_CS"/>
</dbReference>
<protein>
    <submittedName>
        <fullName evidence="6">ATP-binding cassette domain-containing protein</fullName>
    </submittedName>
</protein>
<evidence type="ECO:0000256" key="1">
    <source>
        <dbReference type="ARBA" id="ARBA00022448"/>
    </source>
</evidence>
<comment type="caution">
    <text evidence="6">The sequence shown here is derived from an EMBL/GenBank/DDBJ whole genome shotgun (WGS) entry which is preliminary data.</text>
</comment>
<dbReference type="Proteomes" id="UP000437736">
    <property type="component" value="Unassembled WGS sequence"/>
</dbReference>
<dbReference type="SMART" id="SM00382">
    <property type="entry name" value="AAA"/>
    <property type="match status" value="2"/>
</dbReference>
<dbReference type="InterPro" id="IPR003439">
    <property type="entry name" value="ABC_transporter-like_ATP-bd"/>
</dbReference>
<dbReference type="GO" id="GO:0005524">
    <property type="term" value="F:ATP binding"/>
    <property type="evidence" value="ECO:0007669"/>
    <property type="project" value="UniProtKB-KW"/>
</dbReference>
<organism evidence="6 7">
    <name type="scientific">Acidiferrimicrobium australe</name>
    <dbReference type="NCBI Taxonomy" id="2664430"/>
    <lineage>
        <taxon>Bacteria</taxon>
        <taxon>Bacillati</taxon>
        <taxon>Actinomycetota</taxon>
        <taxon>Acidimicrobiia</taxon>
        <taxon>Acidimicrobiales</taxon>
        <taxon>Acidimicrobiaceae</taxon>
        <taxon>Acidiferrimicrobium</taxon>
    </lineage>
</organism>
<name>A0ABW9QP00_9ACTN</name>
<dbReference type="PROSITE" id="PS50893">
    <property type="entry name" value="ABC_TRANSPORTER_2"/>
    <property type="match status" value="2"/>
</dbReference>
<keyword evidence="4 6" id="KW-0067">ATP-binding</keyword>
<dbReference type="Gene3D" id="3.40.50.300">
    <property type="entry name" value="P-loop containing nucleotide triphosphate hydrolases"/>
    <property type="match status" value="2"/>
</dbReference>
<dbReference type="EMBL" id="WJHE01000089">
    <property type="protein sequence ID" value="MST31530.1"/>
    <property type="molecule type" value="Genomic_DNA"/>
</dbReference>
<evidence type="ECO:0000256" key="3">
    <source>
        <dbReference type="ARBA" id="ARBA00022741"/>
    </source>
</evidence>
<feature type="domain" description="ABC transporter" evidence="5">
    <location>
        <begin position="270"/>
        <end position="507"/>
    </location>
</feature>
<dbReference type="PANTHER" id="PTHR43790">
    <property type="entry name" value="CARBOHYDRATE TRANSPORT ATP-BINDING PROTEIN MG119-RELATED"/>
    <property type="match status" value="1"/>
</dbReference>
<evidence type="ECO:0000259" key="5">
    <source>
        <dbReference type="PROSITE" id="PS50893"/>
    </source>
</evidence>
<accession>A0ABW9QP00</accession>
<dbReference type="InterPro" id="IPR003593">
    <property type="entry name" value="AAA+_ATPase"/>
</dbReference>
<evidence type="ECO:0000256" key="2">
    <source>
        <dbReference type="ARBA" id="ARBA00022737"/>
    </source>
</evidence>
<dbReference type="CDD" id="cd03215">
    <property type="entry name" value="ABC_Carb_Monos_II"/>
    <property type="match status" value="1"/>
</dbReference>
<dbReference type="PANTHER" id="PTHR43790:SF9">
    <property type="entry name" value="GALACTOFURANOSE TRANSPORTER ATP-BINDING PROTEIN YTFR"/>
    <property type="match status" value="1"/>
</dbReference>
<keyword evidence="7" id="KW-1185">Reference proteome</keyword>
<evidence type="ECO:0000313" key="7">
    <source>
        <dbReference type="Proteomes" id="UP000437736"/>
    </source>
</evidence>
<keyword evidence="3" id="KW-0547">Nucleotide-binding</keyword>
<evidence type="ECO:0000256" key="4">
    <source>
        <dbReference type="ARBA" id="ARBA00022840"/>
    </source>
</evidence>
<dbReference type="Pfam" id="PF00005">
    <property type="entry name" value="ABC_tran"/>
    <property type="match status" value="2"/>
</dbReference>
<sequence length="509" mass="54074">MATISPPAELLLEVESLSKTFPGQVALDRASLHVRRGEVHALLGLNGSGKSTMIKVLSGYHREDEGSVVRLFGTAVPAHQVRPSHPRRVAVLHQDLGLLPGMSVAENMGIGTAFRRSATGRIRWREQRSEAAAACRRLGLEVDPSLPVGALDASAQVLVGLARAIASLERIEGSLVFADEPTAALAHRDVDRVFAGFRELATAGASVVVVTHRLEEVISYCDALTVLRDGRTVAEGRTAGLERAELASLLTGSTDGADLGSEGQARPIVLDGPPALRVHRLRGRVVESLSFEVPAGEVLGIAGLVGSGREELGPLLVGAVPRVAGEVCVVGTVLGPTPRAATRAGVGFVPADRKRHGILATMSVGQNMTVNKEIARLGGAWLDSGLARAEVDQWIDRVRLDPPDRRRRISLLSGGNQQKVVLARWLRRSPRILVLDDPMQGVDVAAKRAIYRIVRAAAAEGSAIVLISSDATELAEAADRVLVLRDGRVGAELTGQERTSERIVMEVEG</sequence>
<dbReference type="SUPFAM" id="SSF52540">
    <property type="entry name" value="P-loop containing nucleoside triphosphate hydrolases"/>
    <property type="match status" value="2"/>
</dbReference>
<dbReference type="InterPro" id="IPR027417">
    <property type="entry name" value="P-loop_NTPase"/>
</dbReference>
<gene>
    <name evidence="6" type="ORF">GHK86_02140</name>
</gene>
<keyword evidence="2" id="KW-0677">Repeat</keyword>
<reference evidence="6 7" key="1">
    <citation type="submission" date="2019-11" db="EMBL/GenBank/DDBJ databases">
        <title>Acidiferrimicrobium australis gen. nov., sp. nov., an acidophilic and obligately heterotrophic, member of the Actinobacteria that catalyses dissimilatory oxido- reduction of iron isolated from metal-rich acidic water in Chile.</title>
        <authorList>
            <person name="Gonzalez D."/>
            <person name="Huber K."/>
            <person name="Hedrich S."/>
            <person name="Rojas-Villalobos C."/>
            <person name="Quatrini R."/>
            <person name="Dinamarca M.A."/>
            <person name="Schwarz A."/>
            <person name="Canales C."/>
            <person name="Nancucheo I."/>
        </authorList>
    </citation>
    <scope>NUCLEOTIDE SEQUENCE [LARGE SCALE GENOMIC DNA]</scope>
    <source>
        <strain evidence="6 7">USS-CCA1</strain>
    </source>
</reference>
<dbReference type="InterPro" id="IPR050107">
    <property type="entry name" value="ABC_carbohydrate_import_ATPase"/>
</dbReference>